<keyword evidence="4" id="KW-1185">Reference proteome</keyword>
<dbReference type="EMBL" id="CALTRL010003562">
    <property type="protein sequence ID" value="CAH7681433.1"/>
    <property type="molecule type" value="Genomic_DNA"/>
</dbReference>
<feature type="chain" id="PRO_5043964773" evidence="2">
    <location>
        <begin position="26"/>
        <end position="281"/>
    </location>
</feature>
<proteinExistence type="predicted"/>
<evidence type="ECO:0000256" key="1">
    <source>
        <dbReference type="SAM" id="MobiDB-lite"/>
    </source>
</evidence>
<sequence length="281" mass="32514">MTYSMSVFIILVVEWLELLMKRNLGRSEGFNQSSKAKESDVEDLRRIGKEGIQFGEEERKSSNKAVYKFKPIRTTLGQMPGLSLDKEEFTTPPRTGQATEASELNRMVQGYTTELFGSSRLNGQCNLKYSESVLETLQMMFCDYIEDEIKAELEELEQDKLNQSIQRALLLLDRVFGLEDKRQRRGTKDEKVMKKLMGGFSHDQYLEDGVKQDIGQGRFENVTHKGMDRVNGKRRVRQVGTVRGLDKRTEEQKVQDKEEQDREAENRGVRNKRTIRGEELV</sequence>
<protein>
    <submittedName>
        <fullName evidence="3">Uncharacterized protein</fullName>
    </submittedName>
</protein>
<feature type="region of interest" description="Disordered" evidence="1">
    <location>
        <begin position="231"/>
        <end position="281"/>
    </location>
</feature>
<organism evidence="3 4">
    <name type="scientific">Phakopsora pachyrhizi</name>
    <name type="common">Asian soybean rust disease fungus</name>
    <dbReference type="NCBI Taxonomy" id="170000"/>
    <lineage>
        <taxon>Eukaryota</taxon>
        <taxon>Fungi</taxon>
        <taxon>Dikarya</taxon>
        <taxon>Basidiomycota</taxon>
        <taxon>Pucciniomycotina</taxon>
        <taxon>Pucciniomycetes</taxon>
        <taxon>Pucciniales</taxon>
        <taxon>Phakopsoraceae</taxon>
        <taxon>Phakopsora</taxon>
    </lineage>
</organism>
<evidence type="ECO:0000313" key="3">
    <source>
        <dbReference type="EMBL" id="CAH7681433.1"/>
    </source>
</evidence>
<evidence type="ECO:0000256" key="2">
    <source>
        <dbReference type="SAM" id="SignalP"/>
    </source>
</evidence>
<keyword evidence="2" id="KW-0732">Signal</keyword>
<reference evidence="3" key="1">
    <citation type="submission" date="2022-06" db="EMBL/GenBank/DDBJ databases">
        <authorList>
            <consortium name="SYNGENTA / RWTH Aachen University"/>
        </authorList>
    </citation>
    <scope>NUCLEOTIDE SEQUENCE</scope>
</reference>
<accession>A0AAV0B6H3</accession>
<dbReference type="AlphaFoldDB" id="A0AAV0B6H3"/>
<name>A0AAV0B6H3_PHAPC</name>
<comment type="caution">
    <text evidence="3">The sequence shown here is derived from an EMBL/GenBank/DDBJ whole genome shotgun (WGS) entry which is preliminary data.</text>
</comment>
<gene>
    <name evidence="3" type="ORF">PPACK8108_LOCUS14022</name>
</gene>
<dbReference type="Proteomes" id="UP001153365">
    <property type="component" value="Unassembled WGS sequence"/>
</dbReference>
<feature type="signal peptide" evidence="2">
    <location>
        <begin position="1"/>
        <end position="25"/>
    </location>
</feature>
<feature type="compositionally biased region" description="Basic and acidic residues" evidence="1">
    <location>
        <begin position="244"/>
        <end position="268"/>
    </location>
</feature>
<evidence type="ECO:0000313" key="4">
    <source>
        <dbReference type="Proteomes" id="UP001153365"/>
    </source>
</evidence>